<dbReference type="InterPro" id="IPR050905">
    <property type="entry name" value="Plant_NBS-LRR"/>
</dbReference>
<protein>
    <recommendedName>
        <fullName evidence="2">Disease resistance protein At4g27190-like leucine-rich repeats domain-containing protein</fullName>
    </recommendedName>
</protein>
<evidence type="ECO:0000313" key="4">
    <source>
        <dbReference type="Proteomes" id="UP001054252"/>
    </source>
</evidence>
<sequence>MAFPFRKLKLDTLPDLKYIWSQGSASDLLAQNVESLKVLGCDNSISLSESTPSFQNLTTLLVERCQGLRNLFSFATAQSLVQLQRITVENCHSLIEIVGGEGDGLYLEDVIVFSKLKVLKLKCLTRLASFCSANFTFKFPLLEEVMVAHQCANFETFCHGVVRTPSLQRIQLTQEDDVGRPAVELNDTINQFYKEKVGFSGLQYLKLSDFISSVGGNMEQESSRDLGFQTALCP</sequence>
<evidence type="ECO:0000256" key="1">
    <source>
        <dbReference type="ARBA" id="ARBA00022821"/>
    </source>
</evidence>
<dbReference type="PANTHER" id="PTHR33463">
    <property type="entry name" value="NB-ARC DOMAIN-CONTAINING PROTEIN-RELATED"/>
    <property type="match status" value="1"/>
</dbReference>
<organism evidence="3 4">
    <name type="scientific">Rubroshorea leprosula</name>
    <dbReference type="NCBI Taxonomy" id="152421"/>
    <lineage>
        <taxon>Eukaryota</taxon>
        <taxon>Viridiplantae</taxon>
        <taxon>Streptophyta</taxon>
        <taxon>Embryophyta</taxon>
        <taxon>Tracheophyta</taxon>
        <taxon>Spermatophyta</taxon>
        <taxon>Magnoliopsida</taxon>
        <taxon>eudicotyledons</taxon>
        <taxon>Gunneridae</taxon>
        <taxon>Pentapetalae</taxon>
        <taxon>rosids</taxon>
        <taxon>malvids</taxon>
        <taxon>Malvales</taxon>
        <taxon>Dipterocarpaceae</taxon>
        <taxon>Rubroshorea</taxon>
    </lineage>
</organism>
<dbReference type="Pfam" id="PF23247">
    <property type="entry name" value="LRR_RPS2"/>
    <property type="match status" value="1"/>
</dbReference>
<keyword evidence="1" id="KW-0611">Plant defense</keyword>
<reference evidence="3 4" key="1">
    <citation type="journal article" date="2021" name="Commun. Biol.">
        <title>The genome of Shorea leprosula (Dipterocarpaceae) highlights the ecological relevance of drought in aseasonal tropical rainforests.</title>
        <authorList>
            <person name="Ng K.K.S."/>
            <person name="Kobayashi M.J."/>
            <person name="Fawcett J.A."/>
            <person name="Hatakeyama M."/>
            <person name="Paape T."/>
            <person name="Ng C.H."/>
            <person name="Ang C.C."/>
            <person name="Tnah L.H."/>
            <person name="Lee C.T."/>
            <person name="Nishiyama T."/>
            <person name="Sese J."/>
            <person name="O'Brien M.J."/>
            <person name="Copetti D."/>
            <person name="Mohd Noor M.I."/>
            <person name="Ong R.C."/>
            <person name="Putra M."/>
            <person name="Sireger I.Z."/>
            <person name="Indrioko S."/>
            <person name="Kosugi Y."/>
            <person name="Izuno A."/>
            <person name="Isagi Y."/>
            <person name="Lee S.L."/>
            <person name="Shimizu K.K."/>
        </authorList>
    </citation>
    <scope>NUCLEOTIDE SEQUENCE [LARGE SCALE GENOMIC DNA]</scope>
    <source>
        <strain evidence="3">214</strain>
    </source>
</reference>
<gene>
    <name evidence="3" type="ORF">SLEP1_g58354</name>
</gene>
<name>A0AAV5MPG1_9ROSI</name>
<dbReference type="Proteomes" id="UP001054252">
    <property type="component" value="Unassembled WGS sequence"/>
</dbReference>
<keyword evidence="4" id="KW-1185">Reference proteome</keyword>
<dbReference type="Gene3D" id="3.80.10.10">
    <property type="entry name" value="Ribonuclease Inhibitor"/>
    <property type="match status" value="1"/>
</dbReference>
<evidence type="ECO:0000259" key="2">
    <source>
        <dbReference type="Pfam" id="PF23247"/>
    </source>
</evidence>
<evidence type="ECO:0000313" key="3">
    <source>
        <dbReference type="EMBL" id="GKV51725.1"/>
    </source>
</evidence>
<dbReference type="AlphaFoldDB" id="A0AAV5MPG1"/>
<dbReference type="InterPro" id="IPR032675">
    <property type="entry name" value="LRR_dom_sf"/>
</dbReference>
<proteinExistence type="predicted"/>
<dbReference type="InterPro" id="IPR057135">
    <property type="entry name" value="At4g27190-like_LRR"/>
</dbReference>
<dbReference type="PANTHER" id="PTHR33463:SF167">
    <property type="entry name" value="PUTATIVE-RELATED"/>
    <property type="match status" value="1"/>
</dbReference>
<dbReference type="SUPFAM" id="SSF52047">
    <property type="entry name" value="RNI-like"/>
    <property type="match status" value="1"/>
</dbReference>
<dbReference type="EMBL" id="BPVZ01000531">
    <property type="protein sequence ID" value="GKV51725.1"/>
    <property type="molecule type" value="Genomic_DNA"/>
</dbReference>
<accession>A0AAV5MPG1</accession>
<comment type="caution">
    <text evidence="3">The sequence shown here is derived from an EMBL/GenBank/DDBJ whole genome shotgun (WGS) entry which is preliminary data.</text>
</comment>
<feature type="domain" description="Disease resistance protein At4g27190-like leucine-rich repeats" evidence="2">
    <location>
        <begin position="51"/>
        <end position="156"/>
    </location>
</feature>